<gene>
    <name evidence="1" type="ORF">DERYTH_LOCUS15704</name>
</gene>
<name>A0A9N9NKC8_9GLOM</name>
<protein>
    <submittedName>
        <fullName evidence="1">4645_t:CDS:1</fullName>
    </submittedName>
</protein>
<evidence type="ECO:0000313" key="1">
    <source>
        <dbReference type="EMBL" id="CAG8737640.1"/>
    </source>
</evidence>
<keyword evidence="2" id="KW-1185">Reference proteome</keyword>
<proteinExistence type="predicted"/>
<sequence length="55" mass="6075">MSKPRPRSFTAIPSEEYSNEGSTIASAKGLLIEQQVSKDILAGKTIGVWDEFNYI</sequence>
<dbReference type="EMBL" id="CAJVPY010012966">
    <property type="protein sequence ID" value="CAG8737640.1"/>
    <property type="molecule type" value="Genomic_DNA"/>
</dbReference>
<organism evidence="1 2">
    <name type="scientific">Dentiscutata erythropus</name>
    <dbReference type="NCBI Taxonomy" id="1348616"/>
    <lineage>
        <taxon>Eukaryota</taxon>
        <taxon>Fungi</taxon>
        <taxon>Fungi incertae sedis</taxon>
        <taxon>Mucoromycota</taxon>
        <taxon>Glomeromycotina</taxon>
        <taxon>Glomeromycetes</taxon>
        <taxon>Diversisporales</taxon>
        <taxon>Gigasporaceae</taxon>
        <taxon>Dentiscutata</taxon>
    </lineage>
</organism>
<dbReference type="AlphaFoldDB" id="A0A9N9NKC8"/>
<evidence type="ECO:0000313" key="2">
    <source>
        <dbReference type="Proteomes" id="UP000789405"/>
    </source>
</evidence>
<dbReference type="Proteomes" id="UP000789405">
    <property type="component" value="Unassembled WGS sequence"/>
</dbReference>
<comment type="caution">
    <text evidence="1">The sequence shown here is derived from an EMBL/GenBank/DDBJ whole genome shotgun (WGS) entry which is preliminary data.</text>
</comment>
<accession>A0A9N9NKC8</accession>
<reference evidence="1" key="1">
    <citation type="submission" date="2021-06" db="EMBL/GenBank/DDBJ databases">
        <authorList>
            <person name="Kallberg Y."/>
            <person name="Tangrot J."/>
            <person name="Rosling A."/>
        </authorList>
    </citation>
    <scope>NUCLEOTIDE SEQUENCE</scope>
    <source>
        <strain evidence="1">MA453B</strain>
    </source>
</reference>